<gene>
    <name evidence="1" type="ORF">PGIGA_G00110620</name>
</gene>
<keyword evidence="2" id="KW-1185">Reference proteome</keyword>
<name>A0ACC5W9M9_PANGG</name>
<reference evidence="1 2" key="1">
    <citation type="journal article" date="2022" name="bioRxiv">
        <title>An ancient truncated duplication of the anti-Mullerian hormone receptor type 2 gene is a potential conserved master sex determinant in the Pangasiidae catfish family.</title>
        <authorList>
            <person name="Wen M."/>
            <person name="Pan Q."/>
            <person name="Jouanno E."/>
            <person name="Montfort J."/>
            <person name="Zahm M."/>
            <person name="Cabau C."/>
            <person name="Klopp C."/>
            <person name="Iampietro C."/>
            <person name="Roques C."/>
            <person name="Bouchez O."/>
            <person name="Castinel A."/>
            <person name="Donnadieu C."/>
            <person name="Parrinello H."/>
            <person name="Poncet C."/>
            <person name="Belmonte E."/>
            <person name="Gautier V."/>
            <person name="Avarre J.-C."/>
            <person name="Dugue R."/>
            <person name="Gustiano R."/>
            <person name="Ha T.T.T."/>
            <person name="Campet M."/>
            <person name="Sriphairoj K."/>
            <person name="Ribolli J."/>
            <person name="de Almeida F.L."/>
            <person name="Desvignes T."/>
            <person name="Postlethwait J.H."/>
            <person name="Bucao C.F."/>
            <person name="Robinson-Rechavi M."/>
            <person name="Bobe J."/>
            <person name="Herpin A."/>
            <person name="Guiguen Y."/>
        </authorList>
    </citation>
    <scope>NUCLEOTIDE SEQUENCE [LARGE SCALE GENOMIC DNA]</scope>
    <source>
        <strain evidence="1">YG-Dec2019</strain>
    </source>
</reference>
<evidence type="ECO:0000313" key="1">
    <source>
        <dbReference type="EMBL" id="MCI4375530.1"/>
    </source>
</evidence>
<dbReference type="EMBL" id="CM040455">
    <property type="protein sequence ID" value="MCI4375530.1"/>
    <property type="molecule type" value="Genomic_DNA"/>
</dbReference>
<evidence type="ECO:0000313" key="2">
    <source>
        <dbReference type="Proteomes" id="UP000829447"/>
    </source>
</evidence>
<accession>A0ACC5W9M9</accession>
<comment type="caution">
    <text evidence="1">The sequence shown here is derived from an EMBL/GenBank/DDBJ whole genome shotgun (WGS) entry which is preliminary data.</text>
</comment>
<sequence length="52" mass="6063">MRWTHSYYRMQHAKKPCNRNNDSPGFVLLLFGGLVQNITALVYLFLLSSDFV</sequence>
<protein>
    <submittedName>
        <fullName evidence="1">Uncharacterized protein</fullName>
    </submittedName>
</protein>
<dbReference type="Proteomes" id="UP000829447">
    <property type="component" value="Linkage Group LG2"/>
</dbReference>
<organism evidence="1 2">
    <name type="scientific">Pangasianodon gigas</name>
    <name type="common">Mekong giant catfish</name>
    <name type="synonym">Pangasius gigas</name>
    <dbReference type="NCBI Taxonomy" id="30993"/>
    <lineage>
        <taxon>Eukaryota</taxon>
        <taxon>Metazoa</taxon>
        <taxon>Chordata</taxon>
        <taxon>Craniata</taxon>
        <taxon>Vertebrata</taxon>
        <taxon>Euteleostomi</taxon>
        <taxon>Actinopterygii</taxon>
        <taxon>Neopterygii</taxon>
        <taxon>Teleostei</taxon>
        <taxon>Ostariophysi</taxon>
        <taxon>Siluriformes</taxon>
        <taxon>Pangasiidae</taxon>
        <taxon>Pangasianodon</taxon>
    </lineage>
</organism>
<proteinExistence type="predicted"/>